<keyword evidence="6" id="KW-0472">Membrane</keyword>
<dbReference type="GO" id="GO:0005524">
    <property type="term" value="F:ATP binding"/>
    <property type="evidence" value="ECO:0007669"/>
    <property type="project" value="UniProtKB-UniRule"/>
</dbReference>
<proteinExistence type="predicted"/>
<dbReference type="Gene3D" id="3.30.200.20">
    <property type="entry name" value="Phosphorylase Kinase, domain 1"/>
    <property type="match status" value="1"/>
</dbReference>
<reference evidence="8 9" key="1">
    <citation type="submission" date="2006-02" db="EMBL/GenBank/DDBJ databases">
        <authorList>
            <person name="Amann R."/>
            <person name="Ferriera S."/>
            <person name="Johnson J."/>
            <person name="Kravitz S."/>
            <person name="Halpern A."/>
            <person name="Remington K."/>
            <person name="Beeson K."/>
            <person name="Tran B."/>
            <person name="Rogers Y.-H."/>
            <person name="Friedman R."/>
            <person name="Venter J.C."/>
        </authorList>
    </citation>
    <scope>NUCLEOTIDE SEQUENCE [LARGE SCALE GENOMIC DNA]</scope>
    <source>
        <strain evidence="8 9">DSM 3645</strain>
    </source>
</reference>
<dbReference type="HOGENOM" id="CLU_474637_0_0_0"/>
<organism evidence="8 9">
    <name type="scientific">Blastopirellula marina DSM 3645</name>
    <dbReference type="NCBI Taxonomy" id="314230"/>
    <lineage>
        <taxon>Bacteria</taxon>
        <taxon>Pseudomonadati</taxon>
        <taxon>Planctomycetota</taxon>
        <taxon>Planctomycetia</taxon>
        <taxon>Pirellulales</taxon>
        <taxon>Pirellulaceae</taxon>
        <taxon>Blastopirellula</taxon>
    </lineage>
</organism>
<feature type="domain" description="Protein kinase" evidence="7">
    <location>
        <begin position="130"/>
        <end position="397"/>
    </location>
</feature>
<evidence type="ECO:0000313" key="9">
    <source>
        <dbReference type="Proteomes" id="UP000004358"/>
    </source>
</evidence>
<dbReference type="InterPro" id="IPR008271">
    <property type="entry name" value="Ser/Thr_kinase_AS"/>
</dbReference>
<comment type="caution">
    <text evidence="8">The sequence shown here is derived from an EMBL/GenBank/DDBJ whole genome shotgun (WGS) entry which is preliminary data.</text>
</comment>
<feature type="transmembrane region" description="Helical" evidence="6">
    <location>
        <begin position="429"/>
        <end position="452"/>
    </location>
</feature>
<dbReference type="EMBL" id="AANZ01000003">
    <property type="protein sequence ID" value="EAQ81770.1"/>
    <property type="molecule type" value="Genomic_DNA"/>
</dbReference>
<dbReference type="OrthoDB" id="263922at2"/>
<dbReference type="PANTHER" id="PTHR43289:SF6">
    <property type="entry name" value="SERINE_THREONINE-PROTEIN KINASE NEKL-3"/>
    <property type="match status" value="1"/>
</dbReference>
<dbReference type="AlphaFoldDB" id="A3ZN78"/>
<dbReference type="SUPFAM" id="SSF56112">
    <property type="entry name" value="Protein kinase-like (PK-like)"/>
    <property type="match status" value="1"/>
</dbReference>
<dbReference type="STRING" id="314230.DSM3645_16500"/>
<keyword evidence="1" id="KW-0808">Transferase</keyword>
<dbReference type="PROSITE" id="PS00108">
    <property type="entry name" value="PROTEIN_KINASE_ST"/>
    <property type="match status" value="1"/>
</dbReference>
<dbReference type="InterPro" id="IPR011009">
    <property type="entry name" value="Kinase-like_dom_sf"/>
</dbReference>
<keyword evidence="8" id="KW-0723">Serine/threonine-protein kinase</keyword>
<evidence type="ECO:0000259" key="7">
    <source>
        <dbReference type="PROSITE" id="PS50011"/>
    </source>
</evidence>
<keyword evidence="2 5" id="KW-0547">Nucleotide-binding</keyword>
<evidence type="ECO:0000256" key="3">
    <source>
        <dbReference type="ARBA" id="ARBA00022777"/>
    </source>
</evidence>
<evidence type="ECO:0000256" key="1">
    <source>
        <dbReference type="ARBA" id="ARBA00022679"/>
    </source>
</evidence>
<evidence type="ECO:0000256" key="4">
    <source>
        <dbReference type="ARBA" id="ARBA00022840"/>
    </source>
</evidence>
<evidence type="ECO:0000256" key="5">
    <source>
        <dbReference type="PROSITE-ProRule" id="PRU10141"/>
    </source>
</evidence>
<dbReference type="Gene3D" id="1.10.510.10">
    <property type="entry name" value="Transferase(Phosphotransferase) domain 1"/>
    <property type="match status" value="1"/>
</dbReference>
<keyword evidence="6" id="KW-0812">Transmembrane</keyword>
<dbReference type="PROSITE" id="PS00107">
    <property type="entry name" value="PROTEIN_KINASE_ATP"/>
    <property type="match status" value="1"/>
</dbReference>
<feature type="transmembrane region" description="Helical" evidence="6">
    <location>
        <begin position="496"/>
        <end position="514"/>
    </location>
</feature>
<dbReference type="RefSeq" id="WP_002651198.1">
    <property type="nucleotide sequence ID" value="NZ_CH672376.1"/>
</dbReference>
<dbReference type="Pfam" id="PF00069">
    <property type="entry name" value="Pkinase"/>
    <property type="match status" value="1"/>
</dbReference>
<dbReference type="SMART" id="SM00220">
    <property type="entry name" value="S_TKc"/>
    <property type="match status" value="1"/>
</dbReference>
<evidence type="ECO:0000313" key="8">
    <source>
        <dbReference type="EMBL" id="EAQ81770.1"/>
    </source>
</evidence>
<dbReference type="PROSITE" id="PS50011">
    <property type="entry name" value="PROTEIN_KINASE_DOM"/>
    <property type="match status" value="1"/>
</dbReference>
<keyword evidence="3 8" id="KW-0418">Kinase</keyword>
<dbReference type="CDD" id="cd14014">
    <property type="entry name" value="STKc_PknB_like"/>
    <property type="match status" value="1"/>
</dbReference>
<dbReference type="InterPro" id="IPR000719">
    <property type="entry name" value="Prot_kinase_dom"/>
</dbReference>
<keyword evidence="4 5" id="KW-0067">ATP-binding</keyword>
<dbReference type="GO" id="GO:0004674">
    <property type="term" value="F:protein serine/threonine kinase activity"/>
    <property type="evidence" value="ECO:0007669"/>
    <property type="project" value="UniProtKB-KW"/>
</dbReference>
<keyword evidence="6" id="KW-1133">Transmembrane helix</keyword>
<dbReference type="eggNOG" id="COG0515">
    <property type="taxonomic scope" value="Bacteria"/>
</dbReference>
<feature type="binding site" evidence="5">
    <location>
        <position position="159"/>
    </location>
    <ligand>
        <name>ATP</name>
        <dbReference type="ChEBI" id="CHEBI:30616"/>
    </ligand>
</feature>
<gene>
    <name evidence="8" type="ORF">DSM3645_16500</name>
</gene>
<feature type="transmembrane region" description="Helical" evidence="6">
    <location>
        <begin position="467"/>
        <end position="489"/>
    </location>
</feature>
<sequence length="574" mass="64884">MNIPGDEASRAPFRLVDRLCHDQTHRWRQGERPTVEGYLSQHSELSDHTEDLFDLVYNELQLRRTLLDQFDLVEFIKRFPQFSQRLMRQLRLHDAIQSVKDSSRGSTETGTAAAPAATLGLASGQQLGRYRVQRWIGAGGFGVVYLATDTQLNREVALKIPRIDDLPAEQQKRFLQEAELAASLEHPHLVAVYDAGKIDEISYIATAFCPGQNLAQYLRVRETCDLRTAVEIAVHLADAMDHAHQRGVIHRDLKPSNVMLTDKPCGDLPFTPQITDFGLAKLGEQRMRDTSTSLVMGTPLYMAPEQYRGRKTTGPPTDVYALGVILYEMLTGEPPYDGDNYFAVANAVMRGQVVSPRRLNPAVSRDLAAIVMQCIEREPQHRYDNCGDLARDLRQALAGRRVSIRRPNLAERFVQWANERQRIYEAGAVACWLAICMATWMVVVCFATLMFWPKELGFEKADFPSEWVTSMTIVVTLVLPMLASGIAILFDKAWGLYVGPWFAGIPVLMVLFSIGEQPTVHQSVYGDNIMARFLVFSLIFFTHFALLALLLNALRVHWREQRLNRRRLPPESAA</sequence>
<evidence type="ECO:0000256" key="6">
    <source>
        <dbReference type="SAM" id="Phobius"/>
    </source>
</evidence>
<feature type="transmembrane region" description="Helical" evidence="6">
    <location>
        <begin position="534"/>
        <end position="558"/>
    </location>
</feature>
<dbReference type="PANTHER" id="PTHR43289">
    <property type="entry name" value="MITOGEN-ACTIVATED PROTEIN KINASE KINASE KINASE 20-RELATED"/>
    <property type="match status" value="1"/>
</dbReference>
<dbReference type="Proteomes" id="UP000004358">
    <property type="component" value="Unassembled WGS sequence"/>
</dbReference>
<evidence type="ECO:0000256" key="2">
    <source>
        <dbReference type="ARBA" id="ARBA00022741"/>
    </source>
</evidence>
<protein>
    <submittedName>
        <fullName evidence="8">Serine/threonine protein kinase</fullName>
    </submittedName>
</protein>
<dbReference type="InterPro" id="IPR017441">
    <property type="entry name" value="Protein_kinase_ATP_BS"/>
</dbReference>
<accession>A3ZN78</accession>
<name>A3ZN78_9BACT</name>